<reference evidence="5" key="1">
    <citation type="submission" date="2019-11" db="EMBL/GenBank/DDBJ databases">
        <title>Isolation and characterization of a novel species in the genus Sulfuriferula.</title>
        <authorList>
            <person name="Mochizuki J."/>
            <person name="Kojima H."/>
            <person name="Fukui M."/>
        </authorList>
    </citation>
    <scope>NUCLEOTIDE SEQUENCE [LARGE SCALE GENOMIC DNA]</scope>
    <source>
        <strain evidence="5">SGTM</strain>
    </source>
</reference>
<sequence>MTNFTQWVDVNNQLGTHLINIVAGDIGGTKSWLAWFTHKPNQPSVIQFEQCYVSANFASASDLIRQFIADAGHAVVYPDRLLLALPGPVESGGVRLTNLDWFVDIKSLQQELAIADVRLVNDFQAAAAGVATLKKSDYVELNHGVARVGGVRVITGAGTGLGLAWMQADVGGVYRTFATEGGHIDFASSDELQSKLLSWLQMRFQHVSWERILSGAGLSLVYEFLITQIHTRALDSVPEAGQIHDLAVAGDSVSLEAVQLFVDVYAAWVGNMVLLYQPKGGLFIAGGVAIHLQNWVVTTRFMEIAAAKGRMADLVRQTPIYLVTNARLGLQGAMQIALN</sequence>
<dbReference type="GO" id="GO:0005524">
    <property type="term" value="F:ATP binding"/>
    <property type="evidence" value="ECO:0007669"/>
    <property type="project" value="InterPro"/>
</dbReference>
<evidence type="ECO:0000313" key="4">
    <source>
        <dbReference type="EMBL" id="BBP01275.1"/>
    </source>
</evidence>
<dbReference type="SUPFAM" id="SSF53067">
    <property type="entry name" value="Actin-like ATPase domain"/>
    <property type="match status" value="1"/>
</dbReference>
<evidence type="ECO:0000313" key="5">
    <source>
        <dbReference type="Proteomes" id="UP000463939"/>
    </source>
</evidence>
<dbReference type="NCBIfam" id="TIGR00749">
    <property type="entry name" value="glk"/>
    <property type="match status" value="1"/>
</dbReference>
<organism evidence="4 5">
    <name type="scientific">Sulfuriferula nivalis</name>
    <dbReference type="NCBI Taxonomy" id="2675298"/>
    <lineage>
        <taxon>Bacteria</taxon>
        <taxon>Pseudomonadati</taxon>
        <taxon>Pseudomonadota</taxon>
        <taxon>Betaproteobacteria</taxon>
        <taxon>Nitrosomonadales</taxon>
        <taxon>Sulfuricellaceae</taxon>
        <taxon>Sulfuriferula</taxon>
    </lineage>
</organism>
<dbReference type="CDD" id="cd24008">
    <property type="entry name" value="ASKHA_NBD_GLK"/>
    <property type="match status" value="1"/>
</dbReference>
<dbReference type="KEGG" id="sniv:SFSGTM_19830"/>
<name>A0A809RID4_9PROT</name>
<keyword evidence="1" id="KW-0808">Transferase</keyword>
<dbReference type="Proteomes" id="UP000463939">
    <property type="component" value="Chromosome"/>
</dbReference>
<dbReference type="Gene3D" id="3.40.367.20">
    <property type="match status" value="1"/>
</dbReference>
<dbReference type="AlphaFoldDB" id="A0A809RID4"/>
<dbReference type="Pfam" id="PF02685">
    <property type="entry name" value="Glucokinase"/>
    <property type="match status" value="1"/>
</dbReference>
<proteinExistence type="inferred from homology"/>
<dbReference type="PANTHER" id="PTHR47363:SF1">
    <property type="entry name" value="GLUCOKINASE"/>
    <property type="match status" value="1"/>
</dbReference>
<protein>
    <submittedName>
        <fullName evidence="4">Glucokinase</fullName>
    </submittedName>
</protein>
<dbReference type="InterPro" id="IPR003836">
    <property type="entry name" value="Glucokinase"/>
</dbReference>
<dbReference type="Gene3D" id="3.30.420.40">
    <property type="match status" value="1"/>
</dbReference>
<keyword evidence="5" id="KW-1185">Reference proteome</keyword>
<accession>A0A809RID4</accession>
<dbReference type="GO" id="GO:0006096">
    <property type="term" value="P:glycolytic process"/>
    <property type="evidence" value="ECO:0007669"/>
    <property type="project" value="InterPro"/>
</dbReference>
<dbReference type="GO" id="GO:0004340">
    <property type="term" value="F:glucokinase activity"/>
    <property type="evidence" value="ECO:0007669"/>
    <property type="project" value="InterPro"/>
</dbReference>
<comment type="similarity">
    <text evidence="3">Belongs to the bacterial glucokinase family.</text>
</comment>
<dbReference type="GO" id="GO:0005536">
    <property type="term" value="F:D-glucose binding"/>
    <property type="evidence" value="ECO:0007669"/>
    <property type="project" value="InterPro"/>
</dbReference>
<keyword evidence="2 4" id="KW-0418">Kinase</keyword>
<evidence type="ECO:0000256" key="3">
    <source>
        <dbReference type="RuleBase" id="RU004046"/>
    </source>
</evidence>
<evidence type="ECO:0000256" key="1">
    <source>
        <dbReference type="ARBA" id="ARBA00022679"/>
    </source>
</evidence>
<dbReference type="EMBL" id="AP021881">
    <property type="protein sequence ID" value="BBP01275.1"/>
    <property type="molecule type" value="Genomic_DNA"/>
</dbReference>
<dbReference type="PANTHER" id="PTHR47363">
    <property type="entry name" value="GLUCOKINASE"/>
    <property type="match status" value="1"/>
</dbReference>
<dbReference type="RefSeq" id="WP_232525958.1">
    <property type="nucleotide sequence ID" value="NZ_AP021881.1"/>
</dbReference>
<evidence type="ECO:0000256" key="2">
    <source>
        <dbReference type="ARBA" id="ARBA00022777"/>
    </source>
</evidence>
<dbReference type="InterPro" id="IPR043129">
    <property type="entry name" value="ATPase_NBD"/>
</dbReference>
<gene>
    <name evidence="4" type="primary">glk_1</name>
    <name evidence="4" type="ORF">SFSGTM_19830</name>
</gene>